<dbReference type="Gene3D" id="3.40.50.1000">
    <property type="entry name" value="HAD superfamily/HAD-like"/>
    <property type="match status" value="1"/>
</dbReference>
<comment type="caution">
    <text evidence="1">The sequence shown here is derived from an EMBL/GenBank/DDBJ whole genome shotgun (WGS) entry which is preliminary data.</text>
</comment>
<gene>
    <name evidence="1" type="ORF">SNE35_07380</name>
</gene>
<proteinExistence type="predicted"/>
<protein>
    <submittedName>
        <fullName evidence="1">HAD family phosphatase</fullName>
    </submittedName>
</protein>
<dbReference type="NCBIfam" id="TIGR01509">
    <property type="entry name" value="HAD-SF-IA-v3"/>
    <property type="match status" value="1"/>
</dbReference>
<sequence>MTKKKNIVFDFGGVLFRWHPPSFMTRIWPHRAADEEQGRAVALEFFENYRGAWGDFDRGVAEADEVIERIVARTGWPRAEVQAVVDAIPAELELQAETVKLIEELKSAGHRLFFLSNMPKPMATHLETSFPLHDWFEAGIFSGRVNHVKPGAEIFDLACATFGVKAEDCVFLDDHPENIEAAKALGWDALLFKSAADVRPQLMALVA</sequence>
<dbReference type="Proteomes" id="UP001285263">
    <property type="component" value="Unassembled WGS sequence"/>
</dbReference>
<dbReference type="SFLD" id="SFLDG01129">
    <property type="entry name" value="C1.5:_HAD__Beta-PGM__Phosphata"/>
    <property type="match status" value="1"/>
</dbReference>
<dbReference type="Pfam" id="PF00702">
    <property type="entry name" value="Hydrolase"/>
    <property type="match status" value="1"/>
</dbReference>
<name>A0ABU5DDF9_9BURK</name>
<dbReference type="CDD" id="cd02603">
    <property type="entry name" value="HAD_sEH-N_like"/>
    <property type="match status" value="1"/>
</dbReference>
<organism evidence="1 2">
    <name type="scientific">Roseateles agri</name>
    <dbReference type="NCBI Taxonomy" id="3098619"/>
    <lineage>
        <taxon>Bacteria</taxon>
        <taxon>Pseudomonadati</taxon>
        <taxon>Pseudomonadota</taxon>
        <taxon>Betaproteobacteria</taxon>
        <taxon>Burkholderiales</taxon>
        <taxon>Sphaerotilaceae</taxon>
        <taxon>Roseateles</taxon>
    </lineage>
</organism>
<dbReference type="InterPro" id="IPR006439">
    <property type="entry name" value="HAD-SF_hydro_IA"/>
</dbReference>
<dbReference type="InterPro" id="IPR023214">
    <property type="entry name" value="HAD_sf"/>
</dbReference>
<dbReference type="PANTHER" id="PTHR43611">
    <property type="entry name" value="ALPHA-D-GLUCOSE 1-PHOSPHATE PHOSPHATASE"/>
    <property type="match status" value="1"/>
</dbReference>
<evidence type="ECO:0000313" key="1">
    <source>
        <dbReference type="EMBL" id="MDY0744321.1"/>
    </source>
</evidence>
<evidence type="ECO:0000313" key="2">
    <source>
        <dbReference type="Proteomes" id="UP001285263"/>
    </source>
</evidence>
<dbReference type="RefSeq" id="WP_320422213.1">
    <property type="nucleotide sequence ID" value="NZ_JAXCLA010000002.1"/>
</dbReference>
<dbReference type="PANTHER" id="PTHR43611:SF3">
    <property type="entry name" value="FLAVIN MONONUCLEOTIDE HYDROLASE 1, CHLOROPLATIC"/>
    <property type="match status" value="1"/>
</dbReference>
<dbReference type="InterPro" id="IPR036412">
    <property type="entry name" value="HAD-like_sf"/>
</dbReference>
<dbReference type="NCBIfam" id="TIGR01549">
    <property type="entry name" value="HAD-SF-IA-v1"/>
    <property type="match status" value="1"/>
</dbReference>
<accession>A0ABU5DDF9</accession>
<dbReference type="SFLD" id="SFLDS00003">
    <property type="entry name" value="Haloacid_Dehalogenase"/>
    <property type="match status" value="1"/>
</dbReference>
<dbReference type="PRINTS" id="PR00413">
    <property type="entry name" value="HADHALOGNASE"/>
</dbReference>
<dbReference type="EMBL" id="JAXCLA010000002">
    <property type="protein sequence ID" value="MDY0744321.1"/>
    <property type="molecule type" value="Genomic_DNA"/>
</dbReference>
<keyword evidence="2" id="KW-1185">Reference proteome</keyword>
<dbReference type="SUPFAM" id="SSF56784">
    <property type="entry name" value="HAD-like"/>
    <property type="match status" value="1"/>
</dbReference>
<reference evidence="1 2" key="1">
    <citation type="submission" date="2023-11" db="EMBL/GenBank/DDBJ databases">
        <title>Paucibacter sp. nov., isolated from fresh soil in Korea.</title>
        <authorList>
            <person name="Le N.T.T."/>
        </authorList>
    </citation>
    <scope>NUCLEOTIDE SEQUENCE [LARGE SCALE GENOMIC DNA]</scope>
    <source>
        <strain evidence="1 2">R3-3</strain>
    </source>
</reference>